<dbReference type="OrthoDB" id="9807434at2"/>
<gene>
    <name evidence="8" type="primary">cmk</name>
    <name evidence="10" type="ORF">DET52_11141</name>
</gene>
<evidence type="ECO:0000313" key="11">
    <source>
        <dbReference type="Proteomes" id="UP000294848"/>
    </source>
</evidence>
<keyword evidence="8" id="KW-0963">Cytoplasm</keyword>
<evidence type="ECO:0000256" key="5">
    <source>
        <dbReference type="ARBA" id="ARBA00022840"/>
    </source>
</evidence>
<dbReference type="Proteomes" id="UP000294848">
    <property type="component" value="Unassembled WGS sequence"/>
</dbReference>
<dbReference type="GO" id="GO:0005829">
    <property type="term" value="C:cytosol"/>
    <property type="evidence" value="ECO:0007669"/>
    <property type="project" value="TreeGrafter"/>
</dbReference>
<dbReference type="InterPro" id="IPR027417">
    <property type="entry name" value="P-loop_NTPase"/>
</dbReference>
<dbReference type="PANTHER" id="PTHR21299">
    <property type="entry name" value="CYTIDYLATE KINASE/PANTOATE-BETA-ALANINE LIGASE"/>
    <property type="match status" value="1"/>
</dbReference>
<evidence type="ECO:0000259" key="9">
    <source>
        <dbReference type="Pfam" id="PF02224"/>
    </source>
</evidence>
<dbReference type="SUPFAM" id="SSF52540">
    <property type="entry name" value="P-loop containing nucleoside triphosphate hydrolases"/>
    <property type="match status" value="1"/>
</dbReference>
<dbReference type="NCBIfam" id="TIGR00017">
    <property type="entry name" value="cmk"/>
    <property type="match status" value="1"/>
</dbReference>
<protein>
    <recommendedName>
        <fullName evidence="8">Cytidylate kinase</fullName>
        <shortName evidence="8">CK</shortName>
        <ecNumber evidence="8">2.7.4.25</ecNumber>
    </recommendedName>
    <alternativeName>
        <fullName evidence="8">Cytidine monophosphate kinase</fullName>
        <shortName evidence="8">CMP kinase</shortName>
    </alternativeName>
</protein>
<dbReference type="InterPro" id="IPR003136">
    <property type="entry name" value="Cytidylate_kin"/>
</dbReference>
<evidence type="ECO:0000313" key="10">
    <source>
        <dbReference type="EMBL" id="TDN96671.1"/>
    </source>
</evidence>
<keyword evidence="2 8" id="KW-0808">Transferase</keyword>
<evidence type="ECO:0000256" key="8">
    <source>
        <dbReference type="HAMAP-Rule" id="MF_00238"/>
    </source>
</evidence>
<dbReference type="HAMAP" id="MF_00238">
    <property type="entry name" value="Cytidyl_kinase_type1"/>
    <property type="match status" value="1"/>
</dbReference>
<dbReference type="InterPro" id="IPR011994">
    <property type="entry name" value="Cytidylate_kinase_dom"/>
</dbReference>
<name>A0A4R6GN71_9BACT</name>
<feature type="domain" description="Cytidylate kinase" evidence="9">
    <location>
        <begin position="12"/>
        <end position="228"/>
    </location>
</feature>
<keyword evidence="4 8" id="KW-0418">Kinase</keyword>
<keyword evidence="5 8" id="KW-0067">ATP-binding</keyword>
<feature type="binding site" evidence="8">
    <location>
        <begin position="16"/>
        <end position="24"/>
    </location>
    <ligand>
        <name>ATP</name>
        <dbReference type="ChEBI" id="CHEBI:30616"/>
    </ligand>
</feature>
<reference evidence="10 11" key="1">
    <citation type="submission" date="2019-03" db="EMBL/GenBank/DDBJ databases">
        <title>Freshwater and sediment microbial communities from various areas in North America, analyzing microbe dynamics in response to fracking.</title>
        <authorList>
            <person name="Lamendella R."/>
        </authorList>
    </citation>
    <scope>NUCLEOTIDE SEQUENCE [LARGE SCALE GENOMIC DNA]</scope>
    <source>
        <strain evidence="10 11">114D</strain>
    </source>
</reference>
<evidence type="ECO:0000256" key="7">
    <source>
        <dbReference type="ARBA" id="ARBA00048478"/>
    </source>
</evidence>
<evidence type="ECO:0000256" key="2">
    <source>
        <dbReference type="ARBA" id="ARBA00022679"/>
    </source>
</evidence>
<keyword evidence="3 8" id="KW-0547">Nucleotide-binding</keyword>
<dbReference type="AlphaFoldDB" id="A0A4R6GN71"/>
<comment type="similarity">
    <text evidence="1 8">Belongs to the cytidylate kinase family. Type 1 subfamily.</text>
</comment>
<evidence type="ECO:0000256" key="3">
    <source>
        <dbReference type="ARBA" id="ARBA00022741"/>
    </source>
</evidence>
<evidence type="ECO:0000256" key="6">
    <source>
        <dbReference type="ARBA" id="ARBA00047615"/>
    </source>
</evidence>
<dbReference type="CDD" id="cd02020">
    <property type="entry name" value="CMPK"/>
    <property type="match status" value="1"/>
</dbReference>
<dbReference type="PANTHER" id="PTHR21299:SF2">
    <property type="entry name" value="CYTIDYLATE KINASE"/>
    <property type="match status" value="1"/>
</dbReference>
<organism evidence="10 11">
    <name type="scientific">Sunxiuqinia elliptica</name>
    <dbReference type="NCBI Taxonomy" id="655355"/>
    <lineage>
        <taxon>Bacteria</taxon>
        <taxon>Pseudomonadati</taxon>
        <taxon>Bacteroidota</taxon>
        <taxon>Bacteroidia</taxon>
        <taxon>Marinilabiliales</taxon>
        <taxon>Prolixibacteraceae</taxon>
        <taxon>Sunxiuqinia</taxon>
    </lineage>
</organism>
<evidence type="ECO:0000256" key="4">
    <source>
        <dbReference type="ARBA" id="ARBA00022777"/>
    </source>
</evidence>
<evidence type="ECO:0000256" key="1">
    <source>
        <dbReference type="ARBA" id="ARBA00009427"/>
    </source>
</evidence>
<dbReference type="GO" id="GO:0036430">
    <property type="term" value="F:CMP kinase activity"/>
    <property type="evidence" value="ECO:0007669"/>
    <property type="project" value="RHEA"/>
</dbReference>
<comment type="subcellular location">
    <subcellularLocation>
        <location evidence="8">Cytoplasm</location>
    </subcellularLocation>
</comment>
<sequence>MNPKTENKKIVIAIDGHSSCGKSTVAKQLAQQLGYIYLDSGAMYRAVTLFALRNKLASNGTVDQQALISRLAEIKIEFRVNATTKQNETYLNGENVEEEIRQLPVANHVSPVATIREVRAEMVKQQQLMGQEKGIVMDGRDIGTVVFPNAELKIFMTASPKVRAQRRYDELTAKGQQVSFEEILNNVEERDRIDSSREVSPLKQADDALILDNSHLTREEQLQWAITKAQERIAINN</sequence>
<dbReference type="RefSeq" id="WP_133466622.1">
    <property type="nucleotide sequence ID" value="NZ_SNWI01000011.1"/>
</dbReference>
<dbReference type="GO" id="GO:0006220">
    <property type="term" value="P:pyrimidine nucleotide metabolic process"/>
    <property type="evidence" value="ECO:0007669"/>
    <property type="project" value="UniProtKB-UniRule"/>
</dbReference>
<proteinExistence type="inferred from homology"/>
<comment type="catalytic activity">
    <reaction evidence="6 8">
        <text>dCMP + ATP = dCDP + ADP</text>
        <dbReference type="Rhea" id="RHEA:25094"/>
        <dbReference type="ChEBI" id="CHEBI:30616"/>
        <dbReference type="ChEBI" id="CHEBI:57566"/>
        <dbReference type="ChEBI" id="CHEBI:58593"/>
        <dbReference type="ChEBI" id="CHEBI:456216"/>
        <dbReference type="EC" id="2.7.4.25"/>
    </reaction>
</comment>
<comment type="catalytic activity">
    <reaction evidence="7 8">
        <text>CMP + ATP = CDP + ADP</text>
        <dbReference type="Rhea" id="RHEA:11600"/>
        <dbReference type="ChEBI" id="CHEBI:30616"/>
        <dbReference type="ChEBI" id="CHEBI:58069"/>
        <dbReference type="ChEBI" id="CHEBI:60377"/>
        <dbReference type="ChEBI" id="CHEBI:456216"/>
        <dbReference type="EC" id="2.7.4.25"/>
    </reaction>
</comment>
<dbReference type="GO" id="GO:0015949">
    <property type="term" value="P:nucleobase-containing small molecule interconversion"/>
    <property type="evidence" value="ECO:0007669"/>
    <property type="project" value="TreeGrafter"/>
</dbReference>
<comment type="caution">
    <text evidence="10">The sequence shown here is derived from an EMBL/GenBank/DDBJ whole genome shotgun (WGS) entry which is preliminary data.</text>
</comment>
<dbReference type="EMBL" id="SNWI01000011">
    <property type="protein sequence ID" value="TDN96671.1"/>
    <property type="molecule type" value="Genomic_DNA"/>
</dbReference>
<dbReference type="EC" id="2.7.4.25" evidence="8"/>
<accession>A0A4R6GN71</accession>
<dbReference type="Gene3D" id="3.40.50.300">
    <property type="entry name" value="P-loop containing nucleotide triphosphate hydrolases"/>
    <property type="match status" value="1"/>
</dbReference>
<dbReference type="GO" id="GO:0036431">
    <property type="term" value="F:dCMP kinase activity"/>
    <property type="evidence" value="ECO:0007669"/>
    <property type="project" value="InterPro"/>
</dbReference>
<dbReference type="GO" id="GO:0005524">
    <property type="term" value="F:ATP binding"/>
    <property type="evidence" value="ECO:0007669"/>
    <property type="project" value="UniProtKB-UniRule"/>
</dbReference>
<dbReference type="Pfam" id="PF02224">
    <property type="entry name" value="Cytidylate_kin"/>
    <property type="match status" value="1"/>
</dbReference>